<sequence length="470" mass="52088">AELYKKVSTVPPDINSDFSRLARILTGTSEKGVPVDLVGGTSIGAFVGALWARETNITAVTTKARDWSYKVNQVWRQVLDLTYPITAWFTGRGFNSLVSSTLGENVNIEDLWIPYFCVTTDITNSTMRIHTHGSLWRYVRSSMSLSGFMPPLCDPRDGHLLLDGGYINNLPGSLWRYVRASMTVAGINPPFFDPTDNHMLVDGAYVNNVPADVMRNMGANTILAIDVGSQDESDMTNYGDCLSGFWLLWKRIWPFGDSVKIPDLPDIQSRLAYVSCVRQLEEVKNCEYCEYIRPPIDKYKTLQFGCFDEIKDVGYNHGYAYFTALSKFGALNTSVLLNRVQQKQNPTGGSSSNVGFFGSRSQSGSSGNIPKDVYQRRGSLVDVPTSSTGQVQESLTDLAQVICKLGVPKGDSPEWAMEDESPLESDFESEDDEQSPGYASEPGFRTPIKVDHRRAGSLSDEALICNRSDE</sequence>
<evidence type="ECO:0000256" key="4">
    <source>
        <dbReference type="PROSITE-ProRule" id="PRU01161"/>
    </source>
</evidence>
<evidence type="ECO:0000256" key="5">
    <source>
        <dbReference type="SAM" id="MobiDB-lite"/>
    </source>
</evidence>
<organism evidence="6">
    <name type="scientific">Cyprideis torosa</name>
    <dbReference type="NCBI Taxonomy" id="163714"/>
    <lineage>
        <taxon>Eukaryota</taxon>
        <taxon>Metazoa</taxon>
        <taxon>Ecdysozoa</taxon>
        <taxon>Arthropoda</taxon>
        <taxon>Crustacea</taxon>
        <taxon>Oligostraca</taxon>
        <taxon>Ostracoda</taxon>
        <taxon>Podocopa</taxon>
        <taxon>Podocopida</taxon>
        <taxon>Cytherocopina</taxon>
        <taxon>Cytheroidea</taxon>
        <taxon>Cytherideidae</taxon>
        <taxon>Cyprideis</taxon>
    </lineage>
</organism>
<accession>A0A7R8WH96</accession>
<feature type="region of interest" description="Disordered" evidence="5">
    <location>
        <begin position="343"/>
        <end position="371"/>
    </location>
</feature>
<name>A0A7R8WH96_9CRUS</name>
<reference evidence="6" key="1">
    <citation type="submission" date="2020-11" db="EMBL/GenBank/DDBJ databases">
        <authorList>
            <person name="Tran Van P."/>
        </authorList>
    </citation>
    <scope>NUCLEOTIDE SEQUENCE</scope>
</reference>
<feature type="active site" description="Proton acceptor" evidence="4">
    <location>
        <position position="163"/>
    </location>
</feature>
<dbReference type="AlphaFoldDB" id="A0A7R8WH96"/>
<protein>
    <submittedName>
        <fullName evidence="6">Uncharacterized protein</fullName>
    </submittedName>
</protein>
<feature type="short sequence motif" description="DGA/G" evidence="4">
    <location>
        <begin position="163"/>
        <end position="165"/>
    </location>
</feature>
<dbReference type="GO" id="GO:0004622">
    <property type="term" value="F:phosphatidylcholine lysophospholipase activity"/>
    <property type="evidence" value="ECO:0007669"/>
    <property type="project" value="TreeGrafter"/>
</dbReference>
<gene>
    <name evidence="6" type="ORF">CTOB1V02_LOCUS6597</name>
</gene>
<evidence type="ECO:0000256" key="2">
    <source>
        <dbReference type="ARBA" id="ARBA00022963"/>
    </source>
</evidence>
<dbReference type="PANTHER" id="PTHR14226">
    <property type="entry name" value="NEUROPATHY TARGET ESTERASE/SWISS CHEESE D.MELANOGASTER"/>
    <property type="match status" value="1"/>
</dbReference>
<evidence type="ECO:0000256" key="3">
    <source>
        <dbReference type="ARBA" id="ARBA00023098"/>
    </source>
</evidence>
<dbReference type="OrthoDB" id="421051at2759"/>
<evidence type="ECO:0000256" key="1">
    <source>
        <dbReference type="ARBA" id="ARBA00022801"/>
    </source>
</evidence>
<feature type="non-terminal residue" evidence="6">
    <location>
        <position position="1"/>
    </location>
</feature>
<feature type="compositionally biased region" description="Acidic residues" evidence="5">
    <location>
        <begin position="416"/>
        <end position="434"/>
    </location>
</feature>
<dbReference type="PROSITE" id="PS51635">
    <property type="entry name" value="PNPLA"/>
    <property type="match status" value="1"/>
</dbReference>
<proteinExistence type="predicted"/>
<dbReference type="EMBL" id="OB661670">
    <property type="protein sequence ID" value="CAD7228719.1"/>
    <property type="molecule type" value="Genomic_DNA"/>
</dbReference>
<keyword evidence="3 4" id="KW-0443">Lipid metabolism</keyword>
<dbReference type="Gene3D" id="3.40.1090.10">
    <property type="entry name" value="Cytosolic phospholipase A2 catalytic domain"/>
    <property type="match status" value="2"/>
</dbReference>
<dbReference type="SUPFAM" id="SSF52151">
    <property type="entry name" value="FabD/lysophospholipase-like"/>
    <property type="match status" value="2"/>
</dbReference>
<dbReference type="InterPro" id="IPR016035">
    <property type="entry name" value="Acyl_Trfase/lysoPLipase"/>
</dbReference>
<dbReference type="InterPro" id="IPR002641">
    <property type="entry name" value="PNPLA_dom"/>
</dbReference>
<dbReference type="GO" id="GO:0016042">
    <property type="term" value="P:lipid catabolic process"/>
    <property type="evidence" value="ECO:0007669"/>
    <property type="project" value="UniProtKB-UniRule"/>
</dbReference>
<dbReference type="GO" id="GO:0005783">
    <property type="term" value="C:endoplasmic reticulum"/>
    <property type="evidence" value="ECO:0007669"/>
    <property type="project" value="TreeGrafter"/>
</dbReference>
<feature type="compositionally biased region" description="Low complexity" evidence="5">
    <location>
        <begin position="348"/>
        <end position="367"/>
    </location>
</feature>
<keyword evidence="2 4" id="KW-0442">Lipid degradation</keyword>
<feature type="short sequence motif" description="GXSXG" evidence="4">
    <location>
        <begin position="40"/>
        <end position="44"/>
    </location>
</feature>
<feature type="region of interest" description="Disordered" evidence="5">
    <location>
        <begin position="410"/>
        <end position="470"/>
    </location>
</feature>
<evidence type="ECO:0000313" key="6">
    <source>
        <dbReference type="EMBL" id="CAD7228719.1"/>
    </source>
</evidence>
<dbReference type="InterPro" id="IPR050301">
    <property type="entry name" value="NTE"/>
</dbReference>
<comment type="caution">
    <text evidence="4">Lacks conserved residue(s) required for the propagation of feature annotation.</text>
</comment>
<keyword evidence="1 4" id="KW-0378">Hydrolase</keyword>
<feature type="active site" description="Nucleophile" evidence="4">
    <location>
        <position position="42"/>
    </location>
</feature>
<dbReference type="PANTHER" id="PTHR14226:SF29">
    <property type="entry name" value="NEUROPATHY TARGET ESTERASE SWS"/>
    <property type="match status" value="1"/>
</dbReference>
<dbReference type="Pfam" id="PF01734">
    <property type="entry name" value="Patatin"/>
    <property type="match status" value="1"/>
</dbReference>